<dbReference type="AlphaFoldDB" id="A0A9W9YZJ8"/>
<dbReference type="PANTHER" id="PTHR13100:SF10">
    <property type="entry name" value="CELL GROWTH-REGULATING NUCLEOLAR PROTEIN"/>
    <property type="match status" value="1"/>
</dbReference>
<protein>
    <recommendedName>
        <fullName evidence="4">Cell growth-regulating nucleolar protein-like winged helix domain-containing protein</fullName>
    </recommendedName>
</protein>
<dbReference type="OrthoDB" id="21474at2759"/>
<sequence length="203" mass="23164">MAYTWAAIVAAISFLLYYSKLPWFLFPILLFGAFLASGGKSFPRVFFRTVVRDLRFIYLGFTIHGQNSEKLLASAVSICRLKGSVECQTGGLITVCEELQSLLRLAFSDLPHQSKVLKVEIEETAQGNNDQFNWKTTIKTVLRQAPDQELPIKRLRKKVLAEFEARGANNKNLTDNELRALFEQKVTKNPKFKVHKDRVKLIK</sequence>
<evidence type="ECO:0000256" key="2">
    <source>
        <dbReference type="ARBA" id="ARBA00023242"/>
    </source>
</evidence>
<accession>A0A9W9YZJ8</accession>
<evidence type="ECO:0000313" key="6">
    <source>
        <dbReference type="Proteomes" id="UP001163046"/>
    </source>
</evidence>
<keyword evidence="3" id="KW-0812">Transmembrane</keyword>
<dbReference type="Proteomes" id="UP001163046">
    <property type="component" value="Unassembled WGS sequence"/>
</dbReference>
<dbReference type="GO" id="GO:0005730">
    <property type="term" value="C:nucleolus"/>
    <property type="evidence" value="ECO:0007669"/>
    <property type="project" value="TreeGrafter"/>
</dbReference>
<comment type="caution">
    <text evidence="5">The sequence shown here is derived from an EMBL/GenBank/DDBJ whole genome shotgun (WGS) entry which is preliminary data.</text>
</comment>
<name>A0A9W9YZJ8_9CNID</name>
<dbReference type="InterPro" id="IPR058719">
    <property type="entry name" value="WHD_LYAR"/>
</dbReference>
<dbReference type="Pfam" id="PF25879">
    <property type="entry name" value="WHD_LYAR"/>
    <property type="match status" value="1"/>
</dbReference>
<dbReference type="GO" id="GO:0003677">
    <property type="term" value="F:DNA binding"/>
    <property type="evidence" value="ECO:0007669"/>
    <property type="project" value="InterPro"/>
</dbReference>
<dbReference type="InterPro" id="IPR039999">
    <property type="entry name" value="LYAR"/>
</dbReference>
<keyword evidence="6" id="KW-1185">Reference proteome</keyword>
<reference evidence="5" key="1">
    <citation type="submission" date="2023-01" db="EMBL/GenBank/DDBJ databases">
        <title>Genome assembly of the deep-sea coral Lophelia pertusa.</title>
        <authorList>
            <person name="Herrera S."/>
            <person name="Cordes E."/>
        </authorList>
    </citation>
    <scope>NUCLEOTIDE SEQUENCE</scope>
    <source>
        <strain evidence="5">USNM1676648</strain>
        <tissue evidence="5">Polyp</tissue>
    </source>
</reference>
<dbReference type="PANTHER" id="PTHR13100">
    <property type="entry name" value="CELL GROWTH-REGULATING NUCLEOLAR PROTEIN LYAR"/>
    <property type="match status" value="1"/>
</dbReference>
<evidence type="ECO:0000313" key="5">
    <source>
        <dbReference type="EMBL" id="KAJ7372265.1"/>
    </source>
</evidence>
<proteinExistence type="predicted"/>
<dbReference type="GO" id="GO:0000122">
    <property type="term" value="P:negative regulation of transcription by RNA polymerase II"/>
    <property type="evidence" value="ECO:0007669"/>
    <property type="project" value="TreeGrafter"/>
</dbReference>
<keyword evidence="2" id="KW-0539">Nucleus</keyword>
<feature type="transmembrane region" description="Helical" evidence="3">
    <location>
        <begin position="23"/>
        <end position="42"/>
    </location>
</feature>
<dbReference type="EMBL" id="MU826837">
    <property type="protein sequence ID" value="KAJ7372265.1"/>
    <property type="molecule type" value="Genomic_DNA"/>
</dbReference>
<comment type="subcellular location">
    <subcellularLocation>
        <location evidence="1">Nucleus</location>
    </subcellularLocation>
</comment>
<keyword evidence="3" id="KW-1133">Transmembrane helix</keyword>
<feature type="domain" description="Cell growth-regulating nucleolar protein-like winged helix" evidence="4">
    <location>
        <begin position="131"/>
        <end position="202"/>
    </location>
</feature>
<evidence type="ECO:0000259" key="4">
    <source>
        <dbReference type="Pfam" id="PF25879"/>
    </source>
</evidence>
<evidence type="ECO:0000256" key="1">
    <source>
        <dbReference type="ARBA" id="ARBA00004123"/>
    </source>
</evidence>
<organism evidence="5 6">
    <name type="scientific">Desmophyllum pertusum</name>
    <dbReference type="NCBI Taxonomy" id="174260"/>
    <lineage>
        <taxon>Eukaryota</taxon>
        <taxon>Metazoa</taxon>
        <taxon>Cnidaria</taxon>
        <taxon>Anthozoa</taxon>
        <taxon>Hexacorallia</taxon>
        <taxon>Scleractinia</taxon>
        <taxon>Caryophylliina</taxon>
        <taxon>Caryophylliidae</taxon>
        <taxon>Desmophyllum</taxon>
    </lineage>
</organism>
<gene>
    <name evidence="5" type="ORF">OS493_019709</name>
</gene>
<dbReference type="GO" id="GO:0006364">
    <property type="term" value="P:rRNA processing"/>
    <property type="evidence" value="ECO:0007669"/>
    <property type="project" value="TreeGrafter"/>
</dbReference>
<evidence type="ECO:0000256" key="3">
    <source>
        <dbReference type="SAM" id="Phobius"/>
    </source>
</evidence>
<keyword evidence="3" id="KW-0472">Membrane</keyword>